<dbReference type="RefSeq" id="WP_247343458.1">
    <property type="nucleotide sequence ID" value="NZ_CP095550.1"/>
</dbReference>
<evidence type="ECO:0000256" key="2">
    <source>
        <dbReference type="ARBA" id="ARBA00008338"/>
    </source>
</evidence>
<feature type="compositionally biased region" description="Basic and acidic residues" evidence="8">
    <location>
        <begin position="448"/>
        <end position="461"/>
    </location>
</feature>
<sequence length="1080" mass="120906">MKSGLWKLIIITIFIILAPFVFFQAIGKEPFKIKENATQVIAIVNEDIGMEEDGEKLELGSKITNILENDSNYKWNVVSRSSAENGLRNLKYDAVVYIPSDFSQTAMTYDENNPSKVNFDYKVQTQLNAVNQEKALLEIEQASKRVNKNLSSLYWNFIATDLNSVREEFDQILQKERDFQETMHAFYKPSSKSLAEQLDGQQSLLVSLQSSIQDVNQESDGQEDVLNGFTQNLSNFIQGVEKYKAYQKGQQQLLAQIQTESKLKINKITQMQQPRLQKTEQLFNKNQLQLLRQMTEIEQGMEEGQQLFQTMQEQQNSFTNNQKQSLLNYHSSLLDHYQKQLINTVSLNHFQTKIIELKWKLAGLEGDPIIPDIPDTPPPPTYGGGGGNDEDPENPGEIGGEEDPTNPVGNDETAEPQNLEGNDGAADSESPESNGAAVDSQESGDNEDAAKDLPESEDKAGTENQSEVGNESGALSSHDPNNEEDNKTSPNSGNVGSQPPTSGDDTTNQDEILVSQKSLANVSSRIDEVKKSIKMVENEDQDQLLTEMDDLSSQINNLNKKIAEKPETDSLEKEVKSLAAANDKLLKRFEVMTEKYNELSSYKDDLIEINKQLRIQIAQVTDDILIIIDEINKKEQEILSSSLLSDRRKEVLTEMFSNEIVSGDIIDLLHYYAYLSQYETTLTGNTLDKDIKKEVLENEELVSELEEILKVPDSNTDIWEKMEHHLPTTKDGLVALEDAFAVFAAQYQGAIQENHEDLMNDLTSIGDGAEAILEQIMLGELESISEAPVLANSKTSSDLVSNQVQMAGKIQSIYQWINSAKNSQDIIVDYTNNLQQQVNKVQANADLLNDKWNANVVSTELIRDDVFSVLGNAFVDGQTNGHVYEFLASPLQLTAGETVQKQEKIVPPVVVMFIVLLASLMIGFLIHFFHSLPHWLKAVLFVLLNLTVGFVISLYGMNIYGLDETKGMEWTIFTIMLMLVSSGIILVSFTIQRLVGAIAVMGMIVFYVVPLLSLTTPNFTFNDPMSKVYTSIQYGRDSLFLPGISVLAVMFLILLAVQILLERRSLNAIQAETDDYNEAM</sequence>
<feature type="transmembrane region" description="Helical" evidence="9">
    <location>
        <begin position="938"/>
        <end position="958"/>
    </location>
</feature>
<keyword evidence="6 9" id="KW-0472">Membrane</keyword>
<evidence type="ECO:0000256" key="3">
    <source>
        <dbReference type="ARBA" id="ARBA00022475"/>
    </source>
</evidence>
<dbReference type="InterPro" id="IPR051449">
    <property type="entry name" value="ABC-2_transporter_component"/>
</dbReference>
<accession>A0ABW5BWL2</accession>
<feature type="transmembrane region" description="Helical" evidence="9">
    <location>
        <begin position="905"/>
        <end position="926"/>
    </location>
</feature>
<feature type="coiled-coil region" evidence="7">
    <location>
        <begin position="519"/>
        <end position="623"/>
    </location>
</feature>
<keyword evidence="4 9" id="KW-0812">Transmembrane</keyword>
<evidence type="ECO:0000256" key="9">
    <source>
        <dbReference type="SAM" id="Phobius"/>
    </source>
</evidence>
<protein>
    <submittedName>
        <fullName evidence="11">Type VII secretion protein EsaA</fullName>
    </submittedName>
</protein>
<feature type="compositionally biased region" description="Polar residues" evidence="8">
    <location>
        <begin position="462"/>
        <end position="479"/>
    </location>
</feature>
<feature type="region of interest" description="Disordered" evidence="8">
    <location>
        <begin position="369"/>
        <end position="508"/>
    </location>
</feature>
<dbReference type="InterPro" id="IPR023838">
    <property type="entry name" value="T7SS_EsaA"/>
</dbReference>
<keyword evidence="7" id="KW-0175">Coiled coil</keyword>
<dbReference type="InterPro" id="IPR013525">
    <property type="entry name" value="ABC2_TM"/>
</dbReference>
<feature type="domain" description="ABC-2 type transporter transmembrane" evidence="10">
    <location>
        <begin position="4"/>
        <end position="151"/>
    </location>
</feature>
<dbReference type="NCBIfam" id="TIGR03929">
    <property type="entry name" value="T7_esaA_Nterm"/>
    <property type="match status" value="1"/>
</dbReference>
<feature type="compositionally biased region" description="Polar residues" evidence="8">
    <location>
        <begin position="488"/>
        <end position="508"/>
    </location>
</feature>
<feature type="transmembrane region" description="Helical" evidence="9">
    <location>
        <begin position="998"/>
        <end position="1019"/>
    </location>
</feature>
<feature type="compositionally biased region" description="Acidic residues" evidence="8">
    <location>
        <begin position="388"/>
        <end position="404"/>
    </location>
</feature>
<evidence type="ECO:0000313" key="12">
    <source>
        <dbReference type="Proteomes" id="UP001597318"/>
    </source>
</evidence>
<feature type="transmembrane region" description="Helical" evidence="9">
    <location>
        <begin position="970"/>
        <end position="991"/>
    </location>
</feature>
<proteinExistence type="inferred from homology"/>
<dbReference type="EMBL" id="JBHUIK010000002">
    <property type="protein sequence ID" value="MFD2214552.1"/>
    <property type="molecule type" value="Genomic_DNA"/>
</dbReference>
<dbReference type="Gene3D" id="3.40.1710.10">
    <property type="entry name" value="abc type-2 transporter like domain"/>
    <property type="match status" value="1"/>
</dbReference>
<name>A0ABW5BWL2_9BACI</name>
<evidence type="ECO:0000256" key="5">
    <source>
        <dbReference type="ARBA" id="ARBA00022989"/>
    </source>
</evidence>
<evidence type="ECO:0000313" key="11">
    <source>
        <dbReference type="EMBL" id="MFD2214552.1"/>
    </source>
</evidence>
<evidence type="ECO:0000256" key="8">
    <source>
        <dbReference type="SAM" id="MobiDB-lite"/>
    </source>
</evidence>
<reference evidence="12" key="1">
    <citation type="journal article" date="2019" name="Int. J. Syst. Evol. Microbiol.">
        <title>The Global Catalogue of Microorganisms (GCM) 10K type strain sequencing project: providing services to taxonomists for standard genome sequencing and annotation.</title>
        <authorList>
            <consortium name="The Broad Institute Genomics Platform"/>
            <consortium name="The Broad Institute Genome Sequencing Center for Infectious Disease"/>
            <person name="Wu L."/>
            <person name="Ma J."/>
        </authorList>
    </citation>
    <scope>NUCLEOTIDE SEQUENCE [LARGE SCALE GENOMIC DNA]</scope>
    <source>
        <strain evidence="12">CGMCC 1.15474</strain>
    </source>
</reference>
<keyword evidence="12" id="KW-1185">Reference proteome</keyword>
<evidence type="ECO:0000256" key="7">
    <source>
        <dbReference type="SAM" id="Coils"/>
    </source>
</evidence>
<evidence type="ECO:0000256" key="4">
    <source>
        <dbReference type="ARBA" id="ARBA00022692"/>
    </source>
</evidence>
<organism evidence="11 12">
    <name type="scientific">Metabacillus endolithicus</name>
    <dbReference type="NCBI Taxonomy" id="1535204"/>
    <lineage>
        <taxon>Bacteria</taxon>
        <taxon>Bacillati</taxon>
        <taxon>Bacillota</taxon>
        <taxon>Bacilli</taxon>
        <taxon>Bacillales</taxon>
        <taxon>Bacillaceae</taxon>
        <taxon>Metabacillus</taxon>
    </lineage>
</organism>
<dbReference type="Pfam" id="PF12698">
    <property type="entry name" value="ABC2_membrane_3"/>
    <property type="match status" value="1"/>
</dbReference>
<evidence type="ECO:0000259" key="10">
    <source>
        <dbReference type="Pfam" id="PF12698"/>
    </source>
</evidence>
<feature type="transmembrane region" description="Helical" evidence="9">
    <location>
        <begin position="1039"/>
        <end position="1061"/>
    </location>
</feature>
<comment type="subcellular location">
    <subcellularLocation>
        <location evidence="1">Cell membrane</location>
        <topology evidence="1">Multi-pass membrane protein</topology>
    </subcellularLocation>
</comment>
<evidence type="ECO:0000256" key="6">
    <source>
        <dbReference type="ARBA" id="ARBA00023136"/>
    </source>
</evidence>
<dbReference type="Proteomes" id="UP001597318">
    <property type="component" value="Unassembled WGS sequence"/>
</dbReference>
<evidence type="ECO:0000256" key="1">
    <source>
        <dbReference type="ARBA" id="ARBA00004651"/>
    </source>
</evidence>
<comment type="caution">
    <text evidence="11">The sequence shown here is derived from an EMBL/GenBank/DDBJ whole genome shotgun (WGS) entry which is preliminary data.</text>
</comment>
<dbReference type="PANTHER" id="PTHR30294:SF29">
    <property type="entry name" value="MULTIDRUG ABC TRANSPORTER PERMEASE YBHS-RELATED"/>
    <property type="match status" value="1"/>
</dbReference>
<comment type="similarity">
    <text evidence="2">Belongs to the EsaA family.</text>
</comment>
<dbReference type="PANTHER" id="PTHR30294">
    <property type="entry name" value="MEMBRANE COMPONENT OF ABC TRANSPORTER YHHJ-RELATED"/>
    <property type="match status" value="1"/>
</dbReference>
<keyword evidence="5 9" id="KW-1133">Transmembrane helix</keyword>
<gene>
    <name evidence="11" type="primary">esaA</name>
    <name evidence="11" type="ORF">ACFSKK_12745</name>
</gene>
<keyword evidence="3" id="KW-1003">Cell membrane</keyword>